<evidence type="ECO:0000313" key="6">
    <source>
        <dbReference type="EMBL" id="MFC7446534.1"/>
    </source>
</evidence>
<dbReference type="Proteomes" id="UP001596484">
    <property type="component" value="Unassembled WGS sequence"/>
</dbReference>
<evidence type="ECO:0000259" key="5">
    <source>
        <dbReference type="Pfam" id="PF02656"/>
    </source>
</evidence>
<keyword evidence="2" id="KW-0812">Transmembrane</keyword>
<keyword evidence="7" id="KW-1185">Reference proteome</keyword>
<organism evidence="6 7">
    <name type="scientific">Rhodococcus daqingensis</name>
    <dbReference type="NCBI Taxonomy" id="2479363"/>
    <lineage>
        <taxon>Bacteria</taxon>
        <taxon>Bacillati</taxon>
        <taxon>Actinomycetota</taxon>
        <taxon>Actinomycetes</taxon>
        <taxon>Mycobacteriales</taxon>
        <taxon>Nocardiaceae</taxon>
        <taxon>Rhodococcus</taxon>
    </lineage>
</organism>
<gene>
    <name evidence="6" type="ORF">ACFQS9_01380</name>
</gene>
<evidence type="ECO:0000256" key="3">
    <source>
        <dbReference type="ARBA" id="ARBA00022989"/>
    </source>
</evidence>
<evidence type="ECO:0000256" key="2">
    <source>
        <dbReference type="ARBA" id="ARBA00022692"/>
    </source>
</evidence>
<keyword evidence="4" id="KW-0472">Membrane</keyword>
<protein>
    <submittedName>
        <fullName evidence="6">YidH family protein</fullName>
    </submittedName>
</protein>
<dbReference type="EMBL" id="JBHTCS010000002">
    <property type="protein sequence ID" value="MFC7446534.1"/>
    <property type="molecule type" value="Genomic_DNA"/>
</dbReference>
<accession>A0ABW2RSQ7</accession>
<reference evidence="7" key="1">
    <citation type="journal article" date="2019" name="Int. J. Syst. Evol. Microbiol.">
        <title>The Global Catalogue of Microorganisms (GCM) 10K type strain sequencing project: providing services to taxonomists for standard genome sequencing and annotation.</title>
        <authorList>
            <consortium name="The Broad Institute Genomics Platform"/>
            <consortium name="The Broad Institute Genome Sequencing Center for Infectious Disease"/>
            <person name="Wu L."/>
            <person name="Ma J."/>
        </authorList>
    </citation>
    <scope>NUCLEOTIDE SEQUENCE [LARGE SCALE GENOMIC DNA]</scope>
    <source>
        <strain evidence="7">ICMP 19430</strain>
    </source>
</reference>
<evidence type="ECO:0000256" key="1">
    <source>
        <dbReference type="ARBA" id="ARBA00004127"/>
    </source>
</evidence>
<comment type="caution">
    <text evidence="6">The sequence shown here is derived from an EMBL/GenBank/DDBJ whole genome shotgun (WGS) entry which is preliminary data.</text>
</comment>
<evidence type="ECO:0000256" key="4">
    <source>
        <dbReference type="ARBA" id="ARBA00023136"/>
    </source>
</evidence>
<comment type="subcellular location">
    <subcellularLocation>
        <location evidence="1">Endomembrane system</location>
        <topology evidence="1">Multi-pass membrane protein</topology>
    </subcellularLocation>
</comment>
<evidence type="ECO:0000313" key="7">
    <source>
        <dbReference type="Proteomes" id="UP001596484"/>
    </source>
</evidence>
<feature type="domain" description="DUF202" evidence="5">
    <location>
        <begin position="13"/>
        <end position="35"/>
    </location>
</feature>
<proteinExistence type="predicted"/>
<name>A0ABW2RSQ7_9NOCA</name>
<sequence length="87" mass="9917">MKAFRDGDDPDPRFTLANERTYLAWVRTGLGLIAALSDSRRSGRTWLGPRSTSSSSSYCSSVRRCWWCSHSSAGWGWRSRCGRVWLQ</sequence>
<keyword evidence="3" id="KW-1133">Transmembrane helix</keyword>
<dbReference type="InterPro" id="IPR003807">
    <property type="entry name" value="DUF202"/>
</dbReference>
<dbReference type="Pfam" id="PF02656">
    <property type="entry name" value="DUF202"/>
    <property type="match status" value="1"/>
</dbReference>
<dbReference type="RefSeq" id="WP_378401581.1">
    <property type="nucleotide sequence ID" value="NZ_JBHTCS010000002.1"/>
</dbReference>